<name>A0A935W400_9PROT</name>
<dbReference type="Pfam" id="PF03781">
    <property type="entry name" value="FGE-sulfatase"/>
    <property type="match status" value="1"/>
</dbReference>
<dbReference type="Gene3D" id="3.90.1580.10">
    <property type="entry name" value="paralog of FGE (formylglycine-generating enzyme)"/>
    <property type="match status" value="1"/>
</dbReference>
<dbReference type="EMBL" id="JADJOT010000006">
    <property type="protein sequence ID" value="MBK7953594.1"/>
    <property type="molecule type" value="Genomic_DNA"/>
</dbReference>
<dbReference type="PANTHER" id="PTHR23150">
    <property type="entry name" value="SULFATASE MODIFYING FACTOR 1, 2"/>
    <property type="match status" value="1"/>
</dbReference>
<dbReference type="SUPFAM" id="SSF56436">
    <property type="entry name" value="C-type lectin-like"/>
    <property type="match status" value="1"/>
</dbReference>
<accession>A0A935W400</accession>
<dbReference type="PANTHER" id="PTHR23150:SF19">
    <property type="entry name" value="FORMYLGLYCINE-GENERATING ENZYME"/>
    <property type="match status" value="1"/>
</dbReference>
<feature type="domain" description="Sulfatase-modifying factor enzyme-like" evidence="2">
    <location>
        <begin position="40"/>
        <end position="262"/>
    </location>
</feature>
<organism evidence="3 4">
    <name type="scientific">Candidatus Accumulibacter affinis</name>
    <dbReference type="NCBI Taxonomy" id="2954384"/>
    <lineage>
        <taxon>Bacteria</taxon>
        <taxon>Pseudomonadati</taxon>
        <taxon>Pseudomonadota</taxon>
        <taxon>Betaproteobacteria</taxon>
        <taxon>Candidatus Accumulibacter</taxon>
    </lineage>
</organism>
<proteinExistence type="predicted"/>
<dbReference type="AlphaFoldDB" id="A0A935W400"/>
<reference evidence="3 4" key="1">
    <citation type="submission" date="2020-10" db="EMBL/GenBank/DDBJ databases">
        <title>Connecting structure to function with the recovery of over 1000 high-quality activated sludge metagenome-assembled genomes encoding full-length rRNA genes using long-read sequencing.</title>
        <authorList>
            <person name="Singleton C.M."/>
            <person name="Petriglieri F."/>
            <person name="Kristensen J.M."/>
            <person name="Kirkegaard R.H."/>
            <person name="Michaelsen T.Y."/>
            <person name="Andersen M.H."/>
            <person name="Karst S.M."/>
            <person name="Dueholm M.S."/>
            <person name="Nielsen P.H."/>
            <person name="Albertsen M."/>
        </authorList>
    </citation>
    <scope>NUCLEOTIDE SEQUENCE [LARGE SCALE GENOMIC DNA]</scope>
    <source>
        <strain evidence="3">Fred_18-Q3-R57-64_BAT3C.720</strain>
    </source>
</reference>
<dbReference type="InterPro" id="IPR042095">
    <property type="entry name" value="SUMF_sf"/>
</dbReference>
<comment type="caution">
    <text evidence="3">The sequence shown here is derived from an EMBL/GenBank/DDBJ whole genome shotgun (WGS) entry which is preliminary data.</text>
</comment>
<sequence length="268" mass="30690">MTAPTDPGHAPQQPPVSPSAQSPLPPVRRQRTLLLPDIDWVSIAGGEFVYQQGERRQLPAFRIARYPVTNLQYQTFIDAGGYRDDRWWKNLKRSEPQPPRWPQANRPRTDVDWYEAVAFSRWLSVQLGYEVRLPTEEEWERAARGAEGREYPWGKEYESGRANIDETWSSNQVGEWNLQQTTAVGVYPHNASKEGILDLAGNVLDWCLNKHDHQEQTQIDTSGAWRVLCGGCWRYNANGALGSQRSAYRPDSRDDFQGFRLLSSDLTT</sequence>
<evidence type="ECO:0000313" key="3">
    <source>
        <dbReference type="EMBL" id="MBK7953594.1"/>
    </source>
</evidence>
<evidence type="ECO:0000256" key="1">
    <source>
        <dbReference type="SAM" id="MobiDB-lite"/>
    </source>
</evidence>
<feature type="region of interest" description="Disordered" evidence="1">
    <location>
        <begin position="1"/>
        <end position="25"/>
    </location>
</feature>
<protein>
    <submittedName>
        <fullName evidence="3">SUMF1/EgtB/PvdO family nonheme iron enzyme</fullName>
    </submittedName>
</protein>
<gene>
    <name evidence="3" type="ORF">IPK02_06270</name>
</gene>
<evidence type="ECO:0000313" key="4">
    <source>
        <dbReference type="Proteomes" id="UP000706151"/>
    </source>
</evidence>
<dbReference type="GO" id="GO:0120147">
    <property type="term" value="F:formylglycine-generating oxidase activity"/>
    <property type="evidence" value="ECO:0007669"/>
    <property type="project" value="TreeGrafter"/>
</dbReference>
<evidence type="ECO:0000259" key="2">
    <source>
        <dbReference type="Pfam" id="PF03781"/>
    </source>
</evidence>
<dbReference type="InterPro" id="IPR005532">
    <property type="entry name" value="SUMF_dom"/>
</dbReference>
<dbReference type="Proteomes" id="UP000706151">
    <property type="component" value="Unassembled WGS sequence"/>
</dbReference>
<dbReference type="InterPro" id="IPR051043">
    <property type="entry name" value="Sulfatase_Mod_Factor_Kinase"/>
</dbReference>
<dbReference type="InterPro" id="IPR016187">
    <property type="entry name" value="CTDL_fold"/>
</dbReference>